<dbReference type="GO" id="GO:0009404">
    <property type="term" value="P:toxin metabolic process"/>
    <property type="evidence" value="ECO:0007669"/>
    <property type="project" value="UniProtKB-UniRule"/>
</dbReference>
<evidence type="ECO:0000313" key="3">
    <source>
        <dbReference type="EMBL" id="TFI58513.1"/>
    </source>
</evidence>
<sequence>MSTNPESGAAGTAGASSTGPVTISHLLGEMTWLLTQSPLHRAMQIGDIEWLAMPALIHQQFYLFRDGDRPVGLALWANCGPEAEAKLDRGMIEPENRLTLEEWTSGDTIWLVDLIAPFATPENKQREIMFADLISGPLAGKAFKFHQTNPATGERTVQTVQADAGQKLKEAIEAAAAAQG</sequence>
<keyword evidence="2 3" id="KW-0012">Acyltransferase</keyword>
<keyword evidence="4" id="KW-1185">Reference proteome</keyword>
<dbReference type="Pfam" id="PF02794">
    <property type="entry name" value="HlyC"/>
    <property type="match status" value="1"/>
</dbReference>
<reference evidence="3 4" key="1">
    <citation type="submission" date="2019-03" db="EMBL/GenBank/DDBJ databases">
        <title>Genome sequence of Sphingomonas sp. 17J27-24.</title>
        <authorList>
            <person name="Kim M."/>
            <person name="Maeng S."/>
            <person name="Sathiyaraj S."/>
        </authorList>
    </citation>
    <scope>NUCLEOTIDE SEQUENCE [LARGE SCALE GENOMIC DNA]</scope>
    <source>
        <strain evidence="3 4">17J27-24</strain>
    </source>
</reference>
<gene>
    <name evidence="3" type="ORF">E2493_09675</name>
</gene>
<accession>A0A4Y8ZR91</accession>
<dbReference type="AlphaFoldDB" id="A0A4Y8ZR91"/>
<name>A0A4Y8ZR91_9SPHN</name>
<evidence type="ECO:0000256" key="1">
    <source>
        <dbReference type="ARBA" id="ARBA00005686"/>
    </source>
</evidence>
<dbReference type="RefSeq" id="WP_135086166.1">
    <property type="nucleotide sequence ID" value="NZ_SPDV01000015.1"/>
</dbReference>
<dbReference type="GO" id="GO:0005737">
    <property type="term" value="C:cytoplasm"/>
    <property type="evidence" value="ECO:0007669"/>
    <property type="project" value="UniProtKB-SubCell"/>
</dbReference>
<keyword evidence="2" id="KW-0963">Cytoplasm</keyword>
<dbReference type="EMBL" id="SPDV01000015">
    <property type="protein sequence ID" value="TFI58513.1"/>
    <property type="molecule type" value="Genomic_DNA"/>
</dbReference>
<evidence type="ECO:0000313" key="4">
    <source>
        <dbReference type="Proteomes" id="UP000298213"/>
    </source>
</evidence>
<evidence type="ECO:0000256" key="2">
    <source>
        <dbReference type="RuleBase" id="RU368102"/>
    </source>
</evidence>
<dbReference type="GO" id="GO:0031640">
    <property type="term" value="P:killing of cells of another organism"/>
    <property type="evidence" value="ECO:0007669"/>
    <property type="project" value="UniProtKB-KW"/>
</dbReference>
<comment type="subcellular location">
    <subcellularLocation>
        <location evidence="2">Cytoplasm</location>
    </subcellularLocation>
</comment>
<organism evidence="3 4">
    <name type="scientific">Sphingomonas parva</name>
    <dbReference type="NCBI Taxonomy" id="2555898"/>
    <lineage>
        <taxon>Bacteria</taxon>
        <taxon>Pseudomonadati</taxon>
        <taxon>Pseudomonadota</taxon>
        <taxon>Alphaproteobacteria</taxon>
        <taxon>Sphingomonadales</taxon>
        <taxon>Sphingomonadaceae</taxon>
        <taxon>Sphingomonas</taxon>
    </lineage>
</organism>
<comment type="similarity">
    <text evidence="1 2">Belongs to the RTX toxin acyltransferase family.</text>
</comment>
<dbReference type="OrthoDB" id="5431564at2"/>
<dbReference type="Proteomes" id="UP000298213">
    <property type="component" value="Unassembled WGS sequence"/>
</dbReference>
<comment type="function">
    <text evidence="2">Involved in fatty acylation of protoxin at internal lysine residues, thereby converting it to the active toxin.</text>
</comment>
<keyword evidence="2" id="KW-0204">Cytolysis</keyword>
<dbReference type="PRINTS" id="PR01489">
    <property type="entry name" value="RTXTOXINC"/>
</dbReference>
<dbReference type="GO" id="GO:0016746">
    <property type="term" value="F:acyltransferase activity"/>
    <property type="evidence" value="ECO:0007669"/>
    <property type="project" value="UniProtKB-UniRule"/>
</dbReference>
<keyword evidence="2 3" id="KW-0808">Transferase</keyword>
<proteinExistence type="inferred from homology"/>
<dbReference type="EC" id="2.3.1.-" evidence="2"/>
<protein>
    <recommendedName>
        <fullName evidence="2">RTX toxin-activating lysine-acyltransferase</fullName>
        <ecNumber evidence="2">2.3.1.-</ecNumber>
    </recommendedName>
</protein>
<comment type="caution">
    <text evidence="3">The sequence shown here is derived from an EMBL/GenBank/DDBJ whole genome shotgun (WGS) entry which is preliminary data.</text>
</comment>
<dbReference type="InterPro" id="IPR003996">
    <property type="entry name" value="RTX_toxin-activating_protC_bac"/>
</dbReference>